<reference evidence="7 8" key="1">
    <citation type="submission" date="2023-10" db="EMBL/GenBank/DDBJ databases">
        <title>The complete genome sequence of Methanoculleus receptaculi DSM 18860.</title>
        <authorList>
            <person name="Lai S.-J."/>
            <person name="You Y.-T."/>
            <person name="Chen S.-C."/>
        </authorList>
    </citation>
    <scope>NUCLEOTIDE SEQUENCE [LARGE SCALE GENOMIC DNA]</scope>
    <source>
        <strain evidence="7 8">DSM 18860</strain>
    </source>
</reference>
<evidence type="ECO:0000259" key="6">
    <source>
        <dbReference type="PROSITE" id="PS50093"/>
    </source>
</evidence>
<accession>A0AAX4FX39</accession>
<feature type="region of interest" description="Disordered" evidence="5">
    <location>
        <begin position="995"/>
        <end position="1043"/>
    </location>
</feature>
<dbReference type="InterPro" id="IPR013783">
    <property type="entry name" value="Ig-like_fold"/>
</dbReference>
<dbReference type="FunFam" id="2.60.40.10:FF:000270">
    <property type="entry name" value="Cell surface protein"/>
    <property type="match status" value="2"/>
</dbReference>
<dbReference type="CDD" id="cd20742">
    <property type="entry name" value="FIX_vWA-like"/>
    <property type="match status" value="1"/>
</dbReference>
<evidence type="ECO:0000256" key="4">
    <source>
        <dbReference type="ARBA" id="ARBA00022837"/>
    </source>
</evidence>
<name>A0AAX4FX39_9EURY</name>
<keyword evidence="3" id="KW-0732">Signal</keyword>
<evidence type="ECO:0000256" key="2">
    <source>
        <dbReference type="ARBA" id="ARBA00022525"/>
    </source>
</evidence>
<dbReference type="InterPro" id="IPR059100">
    <property type="entry name" value="TSP3_bac"/>
</dbReference>
<dbReference type="EMBL" id="CP137642">
    <property type="protein sequence ID" value="WOX57736.1"/>
    <property type="molecule type" value="Genomic_DNA"/>
</dbReference>
<comment type="subcellular location">
    <subcellularLocation>
        <location evidence="1">Secreted</location>
    </subcellularLocation>
</comment>
<evidence type="ECO:0000256" key="1">
    <source>
        <dbReference type="ARBA" id="ARBA00004613"/>
    </source>
</evidence>
<feature type="compositionally biased region" description="Acidic residues" evidence="5">
    <location>
        <begin position="568"/>
        <end position="577"/>
    </location>
</feature>
<keyword evidence="8" id="KW-1185">Reference proteome</keyword>
<dbReference type="Proteomes" id="UP001305652">
    <property type="component" value="Chromosome"/>
</dbReference>
<dbReference type="RefSeq" id="WP_318621456.1">
    <property type="nucleotide sequence ID" value="NZ_CP137642.1"/>
</dbReference>
<dbReference type="SMART" id="SM00089">
    <property type="entry name" value="PKD"/>
    <property type="match status" value="3"/>
</dbReference>
<dbReference type="PANTHER" id="PTHR36842:SF1">
    <property type="entry name" value="PROTEIN TOLB"/>
    <property type="match status" value="1"/>
</dbReference>
<evidence type="ECO:0000256" key="3">
    <source>
        <dbReference type="ARBA" id="ARBA00022729"/>
    </source>
</evidence>
<dbReference type="GO" id="GO:0005509">
    <property type="term" value="F:calcium ion binding"/>
    <property type="evidence" value="ECO:0007669"/>
    <property type="project" value="InterPro"/>
</dbReference>
<dbReference type="Pfam" id="PF18884">
    <property type="entry name" value="TSP3_bac"/>
    <property type="match status" value="6"/>
</dbReference>
<proteinExistence type="predicted"/>
<keyword evidence="2" id="KW-0964">Secreted</keyword>
<dbReference type="SUPFAM" id="SSF49299">
    <property type="entry name" value="PKD domain"/>
    <property type="match status" value="3"/>
</dbReference>
<evidence type="ECO:0000313" key="8">
    <source>
        <dbReference type="Proteomes" id="UP001305652"/>
    </source>
</evidence>
<feature type="domain" description="PKD" evidence="6">
    <location>
        <begin position="193"/>
        <end position="261"/>
    </location>
</feature>
<evidence type="ECO:0000313" key="7">
    <source>
        <dbReference type="EMBL" id="WOX57736.1"/>
    </source>
</evidence>
<dbReference type="CDD" id="cd00146">
    <property type="entry name" value="PKD"/>
    <property type="match status" value="3"/>
</dbReference>
<feature type="domain" description="PKD" evidence="6">
    <location>
        <begin position="279"/>
        <end position="367"/>
    </location>
</feature>
<feature type="region of interest" description="Disordered" evidence="5">
    <location>
        <begin position="66"/>
        <end position="88"/>
    </location>
</feature>
<dbReference type="Pfam" id="PF18911">
    <property type="entry name" value="PKD_4"/>
    <property type="match status" value="3"/>
</dbReference>
<feature type="compositionally biased region" description="Basic and acidic residues" evidence="5">
    <location>
        <begin position="998"/>
        <end position="1007"/>
    </location>
</feature>
<dbReference type="Gene3D" id="2.60.40.10">
    <property type="entry name" value="Immunoglobulins"/>
    <property type="match status" value="4"/>
</dbReference>
<dbReference type="InterPro" id="IPR022409">
    <property type="entry name" value="PKD/Chitinase_dom"/>
</dbReference>
<evidence type="ECO:0000256" key="5">
    <source>
        <dbReference type="SAM" id="MobiDB-lite"/>
    </source>
</evidence>
<dbReference type="PANTHER" id="PTHR36842">
    <property type="entry name" value="PROTEIN TOLB HOMOLOG"/>
    <property type="match status" value="1"/>
</dbReference>
<dbReference type="GeneID" id="85731553"/>
<dbReference type="InterPro" id="IPR000601">
    <property type="entry name" value="PKD_dom"/>
</dbReference>
<organism evidence="7 8">
    <name type="scientific">Methanoculleus receptaculi</name>
    <dbReference type="NCBI Taxonomy" id="394967"/>
    <lineage>
        <taxon>Archaea</taxon>
        <taxon>Methanobacteriati</taxon>
        <taxon>Methanobacteriota</taxon>
        <taxon>Stenosarchaea group</taxon>
        <taxon>Methanomicrobia</taxon>
        <taxon>Methanomicrobiales</taxon>
        <taxon>Methanomicrobiaceae</taxon>
        <taxon>Methanoculleus</taxon>
    </lineage>
</organism>
<protein>
    <submittedName>
        <fullName evidence="7">PKD domain-containing protein</fullName>
    </submittedName>
</protein>
<dbReference type="KEGG" id="mrc:R6Y96_00310"/>
<feature type="compositionally biased region" description="Basic and acidic residues" evidence="5">
    <location>
        <begin position="593"/>
        <end position="603"/>
    </location>
</feature>
<feature type="domain" description="PKD" evidence="6">
    <location>
        <begin position="108"/>
        <end position="191"/>
    </location>
</feature>
<dbReference type="PROSITE" id="PS50093">
    <property type="entry name" value="PKD"/>
    <property type="match status" value="3"/>
</dbReference>
<gene>
    <name evidence="7" type="ORF">R6Y96_00310</name>
</gene>
<dbReference type="Gene3D" id="4.10.1080.10">
    <property type="entry name" value="TSP type-3 repeat"/>
    <property type="match status" value="1"/>
</dbReference>
<dbReference type="InterPro" id="IPR028974">
    <property type="entry name" value="TSP_type-3_rpt"/>
</dbReference>
<keyword evidence="4" id="KW-0106">Calcium</keyword>
<feature type="region of interest" description="Disordered" evidence="5">
    <location>
        <begin position="558"/>
        <end position="625"/>
    </location>
</feature>
<sequence length="1323" mass="140677">MSTSWTGRFFPLLMVVLLVTTAFFPAVSANETIENVTDASVLSHTFPDDMVGGESTSATVTILEVEPTESPEQTPAPTETPVADPTTVVNHSGLVPEDVTLSDAEDPPTADFIANTTTLAVEEAVAFTDTSANSPTFWSWDFGDGGTSTEQNPVHAYQTAGTYTVALTATNTFGNDTETKTDYITVIDTPALPVADFTANVTAGLPPLAVQFTETSLVTDPTAWYWEFGDGNSSDLRNPVHTFESNGIYSVCLQVMNASGSGWENKTDYIAVEVPREPLDANFTSNVTSGYSPLAVQFTDLSAGTPITWNWSFGDGTWFNTTDELERNTSHTYTQPGLYDVRLLVTDASGSDWENKSGYVSVSSSELLTITSPLDDTVANGNITVAGMVGDPTVSNVTLNHNGVPSTIPVENGNFSTTMNLSAVNTIIVTTVDSGGNPQSITLLLDGDMLPAAFEQAIGFDPLDADSDCSQQPGDQSGNGIIDGYEVFDGSLPVFAKYRIGADPFLADTDGDGLTDAFELLNLGLLTDPTLIDTDGDGTPDQNEDLDDDSLTNLQEQTYGTDPLLSDTDSDTLDDGAEIAAGTSPLLADTDSDGLKDDSELRLDTNPNLADTDGDGTPDGNETYTTVAEDPILGVTVEATGTGDLARSLQICNVTSPIYTSTPALVGHVVDLSFTDPQLNDTAAPAQVTLPYDPALVNATTNVSVFTFNETIGTYEAVNTTIDNVTYTVSANVSVPATLAVFDADVWAGMFLDPREQQQAQSMMLGAEGNLTDLDGIMTTRGLEDESWTVRLTTSQLRSLSVQWFNGGASFPEGVYQIDCSGAYNNAVLSPWIDWHIGAKSAWDDYGNLGMTVRYSGPGGTCNSLVSDLVVSAPVLQITHAGGQIGMWNHDSGILSDNNGDVTYTLRFYQDIDTDGDGIPDWLEVAGWWDGFGNRHFTDPNSADSDGDGLTDGEEAGQMVMVDGKIYFILVSDPNSVDGDRDGISDALELNEFGTDPLARDSDHDGLTDSYELDNGTNPTNPDSDGDGCIDGKDGEPLDGSTHEYSAGHAAAELVLGFTLGAYAEENHDNIYYLIGSSLSGIVLVGDIRDAGVYISQGDKQMALVCLVGLVPTGGDGARYISKIGKEMAEYSAENAAKVSAKIEFRRTAVEAIHKSGASEAEKVALLDEAFLGLGTRTVRAADGVTADDVLDLVGDEAKKLTPTEMLRVTKRGDGTAVWLEEGTLDSAGGEVLGTVYDNGGSGWIHIQNNHIYYHGTNDFKKVFGPDYEDESAIKNLILDGARYGQKINDNGVYHYVEPTSGKTLRLIIGSNGYIVTAYPLLV</sequence>
<dbReference type="InterPro" id="IPR035986">
    <property type="entry name" value="PKD_dom_sf"/>
</dbReference>